<dbReference type="AlphaFoldDB" id="A0A386PRY5"/>
<protein>
    <recommendedName>
        <fullName evidence="4">DUF1516 family protein</fullName>
    </recommendedName>
</protein>
<dbReference type="RefSeq" id="WP_120143021.1">
    <property type="nucleotide sequence ID" value="NZ_CP031933.2"/>
</dbReference>
<sequence length="109" mass="12270">MINFIGECLAMLFIALIGIITIINFNSYRKATTLIKLSGIINILSFLTLIITIIFLHNHAPIITTFLLVATWIAAILHGYGQGMINWSHHIARALIIIVLIVLMFEPWI</sequence>
<keyword evidence="1" id="KW-1133">Transmembrane helix</keyword>
<dbReference type="EMBL" id="CP031933">
    <property type="protein sequence ID" value="AYE38791.1"/>
    <property type="molecule type" value="Genomic_DNA"/>
</dbReference>
<gene>
    <name evidence="2" type="ORF">D1B17_09155</name>
</gene>
<evidence type="ECO:0000313" key="3">
    <source>
        <dbReference type="Proteomes" id="UP000267208"/>
    </source>
</evidence>
<feature type="transmembrane region" description="Helical" evidence="1">
    <location>
        <begin position="9"/>
        <end position="28"/>
    </location>
</feature>
<reference evidence="3" key="1">
    <citation type="submission" date="2018-08" db="EMBL/GenBank/DDBJ databases">
        <title>Genome of Lactobacillus sp. HBUAS52074.</title>
        <authorList>
            <person name="Guo Z."/>
            <person name="Zhang Z.D."/>
        </authorList>
    </citation>
    <scope>NUCLEOTIDE SEQUENCE [LARGE SCALE GENOMIC DNA]</scope>
    <source>
        <strain evidence="3">HBUAS52074</strain>
    </source>
</reference>
<evidence type="ECO:0000313" key="2">
    <source>
        <dbReference type="EMBL" id="AYE38791.1"/>
    </source>
</evidence>
<dbReference type="KEGG" id="lzh:D1B17_09155"/>
<name>A0A386PRY5_9LACO</name>
<feature type="transmembrane region" description="Helical" evidence="1">
    <location>
        <begin position="63"/>
        <end position="81"/>
    </location>
</feature>
<evidence type="ECO:0008006" key="4">
    <source>
        <dbReference type="Google" id="ProtNLM"/>
    </source>
</evidence>
<evidence type="ECO:0000256" key="1">
    <source>
        <dbReference type="SAM" id="Phobius"/>
    </source>
</evidence>
<organism evidence="2 3">
    <name type="scientific">Companilactobacillus zhachilii</name>
    <dbReference type="NCBI Taxonomy" id="2304606"/>
    <lineage>
        <taxon>Bacteria</taxon>
        <taxon>Bacillati</taxon>
        <taxon>Bacillota</taxon>
        <taxon>Bacilli</taxon>
        <taxon>Lactobacillales</taxon>
        <taxon>Lactobacillaceae</taxon>
        <taxon>Companilactobacillus</taxon>
    </lineage>
</organism>
<accession>A0A386PRY5</accession>
<keyword evidence="1" id="KW-0472">Membrane</keyword>
<keyword evidence="3" id="KW-1185">Reference proteome</keyword>
<feature type="transmembrane region" description="Helical" evidence="1">
    <location>
        <begin position="34"/>
        <end position="56"/>
    </location>
</feature>
<keyword evidence="1" id="KW-0812">Transmembrane</keyword>
<proteinExistence type="predicted"/>
<dbReference type="Proteomes" id="UP000267208">
    <property type="component" value="Chromosome"/>
</dbReference>
<feature type="transmembrane region" description="Helical" evidence="1">
    <location>
        <begin position="87"/>
        <end position="105"/>
    </location>
</feature>